<evidence type="ECO:0000256" key="2">
    <source>
        <dbReference type="ARBA" id="ARBA00022448"/>
    </source>
</evidence>
<comment type="subcellular location">
    <subcellularLocation>
        <location evidence="1">Cell membrane</location>
        <topology evidence="1">Multi-pass membrane protein</topology>
    </subcellularLocation>
</comment>
<sequence>MTDRPDPRRWWALGALIACMLVLGFDMTILNVALPTMASELGADTGEQQWIADAYIVVFAATMLPAGLLGDRFGRRKMLITGLVIFLLGSLVGTVVDTPNWVISARVVMGVGAALIMPLAISVVPSLFGPDERAKAVGAISAASAIGMPLGPIIGGWLLDHFWWGSVFLVNVPLAAIGIICCVLFLPETRDPAAPTVDMGSTLLTVVGLGSLVFGIIEGPERGWSDPLVLLALFGAVTMITGLVLRERRQSRPMLDLELLRHRNFLWNAVAATLVTLVLSGLLFILPQYLQAVLGHDALGTGVRMLPMMAGLIFAARGSGPLVARFGPRPVIAAGLATLACAAFVGATTDTHDGYGHTALWLSIVGFGFGFAIVPAMDAALGTLPRDRAGSGSGLLMTLRQFGGAIGVALLGSLLADAYRDRLRTDGLPHAAADKAGDSVVAAHQVADAMKDPQLAESANSAYVHGMNLVLTVCGATALAAAVLIAFFLPDHRVPRPAPEGAPHPKDAESDDPETSGINHPKTSTPRPPATPISRPNASEATAEATVTASTLATASTTGPAGSAGTTGSPAGTNRAAGSAGMTGTGSTADTAGTAGSANTAGTTGAAGTGGSAGANSTADEATVDHRDDGTSPVAADASSATTSASAGAPDDGRQ</sequence>
<name>A0A7W9V1G8_9ACTN</name>
<keyword evidence="12" id="KW-1185">Reference proteome</keyword>
<evidence type="ECO:0000256" key="4">
    <source>
        <dbReference type="ARBA" id="ARBA00022692"/>
    </source>
</evidence>
<evidence type="ECO:0000256" key="8">
    <source>
        <dbReference type="SAM" id="MobiDB-lite"/>
    </source>
</evidence>
<dbReference type="CDD" id="cd17321">
    <property type="entry name" value="MFS_MMR_MDR_like"/>
    <property type="match status" value="1"/>
</dbReference>
<feature type="transmembrane region" description="Helical" evidence="9">
    <location>
        <begin position="136"/>
        <end position="157"/>
    </location>
</feature>
<accession>A0A7W9V1G8</accession>
<feature type="transmembrane region" description="Helical" evidence="9">
    <location>
        <begin position="469"/>
        <end position="489"/>
    </location>
</feature>
<dbReference type="InterPro" id="IPR020846">
    <property type="entry name" value="MFS_dom"/>
</dbReference>
<dbReference type="Gene3D" id="1.20.1720.10">
    <property type="entry name" value="Multidrug resistance protein D"/>
    <property type="match status" value="1"/>
</dbReference>
<feature type="compositionally biased region" description="Polar residues" evidence="8">
    <location>
        <begin position="516"/>
        <end position="525"/>
    </location>
</feature>
<dbReference type="InterPro" id="IPR011701">
    <property type="entry name" value="MFS"/>
</dbReference>
<dbReference type="EMBL" id="JACHJL010000015">
    <property type="protein sequence ID" value="MBB5938236.1"/>
    <property type="molecule type" value="Genomic_DNA"/>
</dbReference>
<dbReference type="PRINTS" id="PR01036">
    <property type="entry name" value="TCRTETB"/>
</dbReference>
<evidence type="ECO:0000259" key="10">
    <source>
        <dbReference type="PROSITE" id="PS50850"/>
    </source>
</evidence>
<dbReference type="SUPFAM" id="SSF103473">
    <property type="entry name" value="MFS general substrate transporter"/>
    <property type="match status" value="1"/>
</dbReference>
<keyword evidence="2" id="KW-0813">Transport</keyword>
<comment type="caution">
    <text evidence="11">The sequence shown here is derived from an EMBL/GenBank/DDBJ whole genome shotgun (WGS) entry which is preliminary data.</text>
</comment>
<dbReference type="Pfam" id="PF07690">
    <property type="entry name" value="MFS_1"/>
    <property type="match status" value="1"/>
</dbReference>
<dbReference type="PROSITE" id="PS50850">
    <property type="entry name" value="MFS"/>
    <property type="match status" value="1"/>
</dbReference>
<dbReference type="InterPro" id="IPR004638">
    <property type="entry name" value="EmrB-like"/>
</dbReference>
<keyword evidence="7" id="KW-0046">Antibiotic resistance</keyword>
<keyword evidence="3" id="KW-1003">Cell membrane</keyword>
<feature type="domain" description="Major facilitator superfamily (MFS) profile" evidence="10">
    <location>
        <begin position="12"/>
        <end position="493"/>
    </location>
</feature>
<evidence type="ECO:0000313" key="11">
    <source>
        <dbReference type="EMBL" id="MBB5938236.1"/>
    </source>
</evidence>
<dbReference type="NCBIfam" id="TIGR00711">
    <property type="entry name" value="efflux_EmrB"/>
    <property type="match status" value="1"/>
</dbReference>
<evidence type="ECO:0000313" key="12">
    <source>
        <dbReference type="Proteomes" id="UP000588098"/>
    </source>
</evidence>
<feature type="transmembrane region" description="Helical" evidence="9">
    <location>
        <begin position="102"/>
        <end position="124"/>
    </location>
</feature>
<dbReference type="PANTHER" id="PTHR42718:SF42">
    <property type="entry name" value="EXPORT PROTEIN"/>
    <property type="match status" value="1"/>
</dbReference>
<feature type="transmembrane region" description="Helical" evidence="9">
    <location>
        <begin position="359"/>
        <end position="381"/>
    </location>
</feature>
<evidence type="ECO:0000256" key="9">
    <source>
        <dbReference type="SAM" id="Phobius"/>
    </source>
</evidence>
<keyword evidence="6 9" id="KW-0472">Membrane</keyword>
<evidence type="ECO:0000256" key="6">
    <source>
        <dbReference type="ARBA" id="ARBA00023136"/>
    </source>
</evidence>
<dbReference type="GO" id="GO:0005886">
    <property type="term" value="C:plasma membrane"/>
    <property type="evidence" value="ECO:0007669"/>
    <property type="project" value="UniProtKB-SubCell"/>
</dbReference>
<feature type="transmembrane region" description="Helical" evidence="9">
    <location>
        <begin position="163"/>
        <end position="187"/>
    </location>
</feature>
<dbReference type="GO" id="GO:0022857">
    <property type="term" value="F:transmembrane transporter activity"/>
    <property type="evidence" value="ECO:0007669"/>
    <property type="project" value="InterPro"/>
</dbReference>
<protein>
    <submittedName>
        <fullName evidence="11">EmrB/QacA subfamily drug resistance transporter</fullName>
    </submittedName>
</protein>
<feature type="compositionally biased region" description="Low complexity" evidence="8">
    <location>
        <begin position="538"/>
        <end position="604"/>
    </location>
</feature>
<dbReference type="AlphaFoldDB" id="A0A7W9V1G8"/>
<keyword evidence="5 9" id="KW-1133">Transmembrane helix</keyword>
<feature type="transmembrane region" description="Helical" evidence="9">
    <location>
        <begin position="229"/>
        <end position="245"/>
    </location>
</feature>
<feature type="compositionally biased region" description="Low complexity" evidence="8">
    <location>
        <begin position="631"/>
        <end position="655"/>
    </location>
</feature>
<gene>
    <name evidence="11" type="ORF">FHS42_005324</name>
</gene>
<feature type="region of interest" description="Disordered" evidence="8">
    <location>
        <begin position="496"/>
        <end position="655"/>
    </location>
</feature>
<feature type="transmembrane region" description="Helical" evidence="9">
    <location>
        <begin position="199"/>
        <end position="217"/>
    </location>
</feature>
<feature type="transmembrane region" description="Helical" evidence="9">
    <location>
        <begin position="402"/>
        <end position="419"/>
    </location>
</feature>
<evidence type="ECO:0000256" key="7">
    <source>
        <dbReference type="ARBA" id="ARBA00023251"/>
    </source>
</evidence>
<keyword evidence="4 9" id="KW-0812">Transmembrane</keyword>
<feature type="transmembrane region" description="Helical" evidence="9">
    <location>
        <begin position="78"/>
        <end position="96"/>
    </location>
</feature>
<reference evidence="11 12" key="1">
    <citation type="submission" date="2020-08" db="EMBL/GenBank/DDBJ databases">
        <title>Genomic Encyclopedia of Type Strains, Phase III (KMG-III): the genomes of soil and plant-associated and newly described type strains.</title>
        <authorList>
            <person name="Whitman W."/>
        </authorList>
    </citation>
    <scope>NUCLEOTIDE SEQUENCE [LARGE SCALE GENOMIC DNA]</scope>
    <source>
        <strain evidence="11 12">CECT 8305</strain>
    </source>
</reference>
<organism evidence="11 12">
    <name type="scientific">Streptomyces zagrosensis</name>
    <dbReference type="NCBI Taxonomy" id="1042984"/>
    <lineage>
        <taxon>Bacteria</taxon>
        <taxon>Bacillati</taxon>
        <taxon>Actinomycetota</taxon>
        <taxon>Actinomycetes</taxon>
        <taxon>Kitasatosporales</taxon>
        <taxon>Streptomycetaceae</taxon>
        <taxon>Streptomyces</taxon>
    </lineage>
</organism>
<dbReference type="RefSeq" id="WP_312867034.1">
    <property type="nucleotide sequence ID" value="NZ_JACHJL010000015.1"/>
</dbReference>
<evidence type="ECO:0000256" key="5">
    <source>
        <dbReference type="ARBA" id="ARBA00022989"/>
    </source>
</evidence>
<feature type="transmembrane region" description="Helical" evidence="9">
    <location>
        <begin position="54"/>
        <end position="71"/>
    </location>
</feature>
<dbReference type="InterPro" id="IPR036259">
    <property type="entry name" value="MFS_trans_sf"/>
</dbReference>
<dbReference type="PANTHER" id="PTHR42718">
    <property type="entry name" value="MAJOR FACILITATOR SUPERFAMILY MULTIDRUG TRANSPORTER MFSC"/>
    <property type="match status" value="1"/>
</dbReference>
<dbReference type="Proteomes" id="UP000588098">
    <property type="component" value="Unassembled WGS sequence"/>
</dbReference>
<evidence type="ECO:0000256" key="3">
    <source>
        <dbReference type="ARBA" id="ARBA00022475"/>
    </source>
</evidence>
<dbReference type="GO" id="GO:0046677">
    <property type="term" value="P:response to antibiotic"/>
    <property type="evidence" value="ECO:0007669"/>
    <property type="project" value="UniProtKB-KW"/>
</dbReference>
<dbReference type="Gene3D" id="1.20.1250.20">
    <property type="entry name" value="MFS general substrate transporter like domains"/>
    <property type="match status" value="1"/>
</dbReference>
<feature type="transmembrane region" description="Helical" evidence="9">
    <location>
        <begin position="12"/>
        <end position="34"/>
    </location>
</feature>
<proteinExistence type="predicted"/>
<feature type="transmembrane region" description="Helical" evidence="9">
    <location>
        <begin position="265"/>
        <end position="286"/>
    </location>
</feature>
<evidence type="ECO:0000256" key="1">
    <source>
        <dbReference type="ARBA" id="ARBA00004651"/>
    </source>
</evidence>
<feature type="transmembrane region" description="Helical" evidence="9">
    <location>
        <begin position="330"/>
        <end position="347"/>
    </location>
</feature>